<evidence type="ECO:0000313" key="3">
    <source>
        <dbReference type="Proteomes" id="UP000054498"/>
    </source>
</evidence>
<dbReference type="SMART" id="SM00800">
    <property type="entry name" value="uDENN"/>
    <property type="match status" value="1"/>
</dbReference>
<name>A0A0D2LVU9_9CHLO</name>
<dbReference type="PANTHER" id="PTHR13196:SF14">
    <property type="entry name" value="UDENN DOMAIN-CONTAINING PROTEIN"/>
    <property type="match status" value="1"/>
</dbReference>
<dbReference type="OrthoDB" id="6019893at2759"/>
<dbReference type="KEGG" id="mng:MNEG_12337"/>
<dbReference type="GO" id="GO:0032456">
    <property type="term" value="P:endocytic recycling"/>
    <property type="evidence" value="ECO:0007669"/>
    <property type="project" value="TreeGrafter"/>
</dbReference>
<dbReference type="Gene3D" id="3.40.50.11500">
    <property type="match status" value="1"/>
</dbReference>
<evidence type="ECO:0000313" key="2">
    <source>
        <dbReference type="EMBL" id="KIY95624.1"/>
    </source>
</evidence>
<dbReference type="GO" id="GO:1901981">
    <property type="term" value="F:phosphatidylinositol phosphate binding"/>
    <property type="evidence" value="ECO:0007669"/>
    <property type="project" value="TreeGrafter"/>
</dbReference>
<feature type="domain" description="UDENN" evidence="1">
    <location>
        <begin position="5"/>
        <end position="253"/>
    </location>
</feature>
<dbReference type="AlphaFoldDB" id="A0A0D2LVU9"/>
<organism evidence="2 3">
    <name type="scientific">Monoraphidium neglectum</name>
    <dbReference type="NCBI Taxonomy" id="145388"/>
    <lineage>
        <taxon>Eukaryota</taxon>
        <taxon>Viridiplantae</taxon>
        <taxon>Chlorophyta</taxon>
        <taxon>core chlorophytes</taxon>
        <taxon>Chlorophyceae</taxon>
        <taxon>CS clade</taxon>
        <taxon>Sphaeropleales</taxon>
        <taxon>Selenastraceae</taxon>
        <taxon>Monoraphidium</taxon>
    </lineage>
</organism>
<protein>
    <recommendedName>
        <fullName evidence="1">UDENN domain-containing protein</fullName>
    </recommendedName>
</protein>
<keyword evidence="3" id="KW-1185">Reference proteome</keyword>
<dbReference type="Pfam" id="PF02141">
    <property type="entry name" value="DENN"/>
    <property type="match status" value="1"/>
</dbReference>
<dbReference type="RefSeq" id="XP_013894644.1">
    <property type="nucleotide sequence ID" value="XM_014039190.1"/>
</dbReference>
<sequence>MWFKFAVVAVKLSGPKKAAHVFLKRSYNGGAFEVGDAPLAAFCLPLGADSQTPKDRMAPEEYTFTLTQGDGSRVQGFCRRFLPPAPRIGSRLRYPQALEVVEQLLCQGELLLDLGNGQLPEGCLAGAFLASLGAQLSERPPLGSVIRVALPQAAAPLSVSPPKRTSAGPGSAPAPPLEFSSEALELQIPPDCGNGQSNAGVSLARLLWHVPVPAMVTLVASLLMERRVVLVGQSRDVVSAAVCAANALLYPFK</sequence>
<evidence type="ECO:0000259" key="1">
    <source>
        <dbReference type="PROSITE" id="PS50211"/>
    </source>
</evidence>
<dbReference type="GO" id="GO:0005829">
    <property type="term" value="C:cytosol"/>
    <property type="evidence" value="ECO:0007669"/>
    <property type="project" value="TreeGrafter"/>
</dbReference>
<proteinExistence type="predicted"/>
<dbReference type="Gene3D" id="3.30.450.200">
    <property type="match status" value="1"/>
</dbReference>
<dbReference type="InterPro" id="IPR040032">
    <property type="entry name" value="DENND1A/B/C"/>
</dbReference>
<dbReference type="InterPro" id="IPR037516">
    <property type="entry name" value="Tripartite_DENN"/>
</dbReference>
<gene>
    <name evidence="2" type="ORF">MNEG_12337</name>
</gene>
<dbReference type="PROSITE" id="PS50211">
    <property type="entry name" value="DENN"/>
    <property type="match status" value="1"/>
</dbReference>
<dbReference type="PANTHER" id="PTHR13196">
    <property type="entry name" value="DENN DOMAIN-CONTAINING"/>
    <property type="match status" value="1"/>
</dbReference>
<accession>A0A0D2LVU9</accession>
<dbReference type="GO" id="GO:0006897">
    <property type="term" value="P:endocytosis"/>
    <property type="evidence" value="ECO:0007669"/>
    <property type="project" value="TreeGrafter"/>
</dbReference>
<dbReference type="EMBL" id="KK103412">
    <property type="protein sequence ID" value="KIY95624.1"/>
    <property type="molecule type" value="Genomic_DNA"/>
</dbReference>
<dbReference type="Pfam" id="PF03456">
    <property type="entry name" value="uDENN"/>
    <property type="match status" value="1"/>
</dbReference>
<dbReference type="InterPro" id="IPR001194">
    <property type="entry name" value="cDENN_dom"/>
</dbReference>
<reference evidence="2 3" key="1">
    <citation type="journal article" date="2013" name="BMC Genomics">
        <title>Reconstruction of the lipid metabolism for the microalga Monoraphidium neglectum from its genome sequence reveals characteristics suitable for biofuel production.</title>
        <authorList>
            <person name="Bogen C."/>
            <person name="Al-Dilaimi A."/>
            <person name="Albersmeier A."/>
            <person name="Wichmann J."/>
            <person name="Grundmann M."/>
            <person name="Rupp O."/>
            <person name="Lauersen K.J."/>
            <person name="Blifernez-Klassen O."/>
            <person name="Kalinowski J."/>
            <person name="Goesmann A."/>
            <person name="Mussgnug J.H."/>
            <person name="Kruse O."/>
        </authorList>
    </citation>
    <scope>NUCLEOTIDE SEQUENCE [LARGE SCALE GENOMIC DNA]</scope>
    <source>
        <strain evidence="2 3">SAG 48.87</strain>
    </source>
</reference>
<dbReference type="InterPro" id="IPR005113">
    <property type="entry name" value="uDENN_dom"/>
</dbReference>
<dbReference type="GO" id="GO:0005085">
    <property type="term" value="F:guanyl-nucleotide exchange factor activity"/>
    <property type="evidence" value="ECO:0007669"/>
    <property type="project" value="InterPro"/>
</dbReference>
<dbReference type="GeneID" id="25729689"/>
<dbReference type="InterPro" id="IPR043153">
    <property type="entry name" value="DENN_C"/>
</dbReference>
<dbReference type="Proteomes" id="UP000054498">
    <property type="component" value="Unassembled WGS sequence"/>
</dbReference>
<dbReference type="STRING" id="145388.A0A0D2LVU9"/>